<keyword evidence="3" id="KW-0804">Transcription</keyword>
<name>A0A0M6WEB1_9FIRM</name>
<dbReference type="SUPFAM" id="SSF47413">
    <property type="entry name" value="lambda repressor-like DNA-binding domains"/>
    <property type="match status" value="1"/>
</dbReference>
<dbReference type="Pfam" id="PF00356">
    <property type="entry name" value="LacI"/>
    <property type="match status" value="1"/>
</dbReference>
<dbReference type="Pfam" id="PF13377">
    <property type="entry name" value="Peripla_BP_3"/>
    <property type="match status" value="1"/>
</dbReference>
<sequence>MTIVDIAKEAGYSVSTVSRVLNGRRDVSEEARDRIMRIVEAYQFVPNNNAKHLKQTVSQSILILVKGTSNMLFTNIIEVIQDTIEGSDYSLRVHYLDEDADEVKEAVRMCREHKPMGILFLGGNIQYFHEEFELVNVPCVLVTDRADKLGFRNLASVSTDDMAAAEMAVDYLFDHGHRDVAVIGGDMALSSPSKYRKAGAKRSFIKHGCEFEEESYAVARFSYESAYNAMNRMLASKRSITAVFAMSDVMAVGAMRAIFDAGLRVPEDISVIGFDGTLLADYYNPKIVTVCQGYEKIARKSIDLLFGMIDLNKPATHELVPFSLKNTESVSSI</sequence>
<dbReference type="InterPro" id="IPR046335">
    <property type="entry name" value="LacI/GalR-like_sensor"/>
</dbReference>
<dbReference type="AlphaFoldDB" id="A0A0M6WEB1"/>
<accession>A0A0M6WEB1</accession>
<dbReference type="EMBL" id="CVRR01000006">
    <property type="protein sequence ID" value="CRL34439.1"/>
    <property type="molecule type" value="Genomic_DNA"/>
</dbReference>
<proteinExistence type="predicted"/>
<protein>
    <submittedName>
        <fullName evidence="5">Catabolite control protein A</fullName>
    </submittedName>
    <submittedName>
        <fullName evidence="6">Glucose-resistance amylase regulator</fullName>
    </submittedName>
</protein>
<dbReference type="PROSITE" id="PS50932">
    <property type="entry name" value="HTH_LACI_2"/>
    <property type="match status" value="1"/>
</dbReference>
<dbReference type="Gene3D" id="3.40.50.2300">
    <property type="match status" value="2"/>
</dbReference>
<dbReference type="RefSeq" id="WP_055067169.1">
    <property type="nucleotide sequence ID" value="NZ_CP173697.1"/>
</dbReference>
<evidence type="ECO:0000256" key="1">
    <source>
        <dbReference type="ARBA" id="ARBA00023015"/>
    </source>
</evidence>
<evidence type="ECO:0000259" key="4">
    <source>
        <dbReference type="PROSITE" id="PS50932"/>
    </source>
</evidence>
<dbReference type="CDD" id="cd06267">
    <property type="entry name" value="PBP1_LacI_sugar_binding-like"/>
    <property type="match status" value="1"/>
</dbReference>
<dbReference type="EMBL" id="CYXV01000001">
    <property type="protein sequence ID" value="CUM73822.1"/>
    <property type="molecule type" value="Genomic_DNA"/>
</dbReference>
<keyword evidence="2" id="KW-0238">DNA-binding</keyword>
<evidence type="ECO:0000313" key="6">
    <source>
        <dbReference type="EMBL" id="CUM73822.1"/>
    </source>
</evidence>
<dbReference type="OrthoDB" id="9775106at2"/>
<organism evidence="5 7">
    <name type="scientific">Roseburia faecis</name>
    <dbReference type="NCBI Taxonomy" id="301302"/>
    <lineage>
        <taxon>Bacteria</taxon>
        <taxon>Bacillati</taxon>
        <taxon>Bacillota</taxon>
        <taxon>Clostridia</taxon>
        <taxon>Lachnospirales</taxon>
        <taxon>Lachnospiraceae</taxon>
        <taxon>Roseburia</taxon>
    </lineage>
</organism>
<dbReference type="GO" id="GO:0003700">
    <property type="term" value="F:DNA-binding transcription factor activity"/>
    <property type="evidence" value="ECO:0007669"/>
    <property type="project" value="TreeGrafter"/>
</dbReference>
<evidence type="ECO:0000313" key="7">
    <source>
        <dbReference type="Proteomes" id="UP000049979"/>
    </source>
</evidence>
<dbReference type="STRING" id="301302.ERS852420_00369"/>
<gene>
    <name evidence="6" type="primary">ccpA_1</name>
    <name evidence="6" type="ORF">ERS852420_00369</name>
    <name evidence="5" type="ORF">M72_21241</name>
</gene>
<reference evidence="5" key="2">
    <citation type="submission" date="2015-05" db="EMBL/GenBank/DDBJ databases">
        <authorList>
            <person name="Wang D.B."/>
            <person name="Wang M."/>
        </authorList>
    </citation>
    <scope>NUCLEOTIDE SEQUENCE [LARGE SCALE GENOMIC DNA]</scope>
    <source>
        <strain evidence="5">M72</strain>
    </source>
</reference>
<dbReference type="Proteomes" id="UP000095495">
    <property type="component" value="Unassembled WGS sequence"/>
</dbReference>
<dbReference type="SMART" id="SM00354">
    <property type="entry name" value="HTH_LACI"/>
    <property type="match status" value="1"/>
</dbReference>
<dbReference type="SUPFAM" id="SSF53822">
    <property type="entry name" value="Periplasmic binding protein-like I"/>
    <property type="match status" value="1"/>
</dbReference>
<keyword evidence="7" id="KW-1185">Reference proteome</keyword>
<keyword evidence="1" id="KW-0805">Transcription regulation</keyword>
<dbReference type="Gene3D" id="1.10.260.40">
    <property type="entry name" value="lambda repressor-like DNA-binding domains"/>
    <property type="match status" value="1"/>
</dbReference>
<feature type="domain" description="HTH lacI-type" evidence="4">
    <location>
        <begin position="1"/>
        <end position="55"/>
    </location>
</feature>
<dbReference type="InterPro" id="IPR010982">
    <property type="entry name" value="Lambda_DNA-bd_dom_sf"/>
</dbReference>
<evidence type="ECO:0000313" key="5">
    <source>
        <dbReference type="EMBL" id="CRL34439.1"/>
    </source>
</evidence>
<dbReference type="InterPro" id="IPR028082">
    <property type="entry name" value="Peripla_BP_I"/>
</dbReference>
<reference evidence="7" key="1">
    <citation type="submission" date="2015-05" db="EMBL/GenBank/DDBJ databases">
        <authorList>
            <consortium name="Pathogen Informatics"/>
        </authorList>
    </citation>
    <scope>NUCLEOTIDE SEQUENCE [LARGE SCALE GENOMIC DNA]</scope>
    <source>
        <strain evidence="6 8">2789STDY5608863</strain>
        <strain evidence="7">M72</strain>
    </source>
</reference>
<dbReference type="CDD" id="cd01392">
    <property type="entry name" value="HTH_LacI"/>
    <property type="match status" value="1"/>
</dbReference>
<dbReference type="Proteomes" id="UP000049979">
    <property type="component" value="Unassembled WGS sequence"/>
</dbReference>
<dbReference type="GO" id="GO:0000976">
    <property type="term" value="F:transcription cis-regulatory region binding"/>
    <property type="evidence" value="ECO:0007669"/>
    <property type="project" value="TreeGrafter"/>
</dbReference>
<dbReference type="PANTHER" id="PTHR30146:SF109">
    <property type="entry name" value="HTH-TYPE TRANSCRIPTIONAL REGULATOR GALS"/>
    <property type="match status" value="1"/>
</dbReference>
<dbReference type="InterPro" id="IPR000843">
    <property type="entry name" value="HTH_LacI"/>
</dbReference>
<evidence type="ECO:0000256" key="2">
    <source>
        <dbReference type="ARBA" id="ARBA00023125"/>
    </source>
</evidence>
<dbReference type="PANTHER" id="PTHR30146">
    <property type="entry name" value="LACI-RELATED TRANSCRIPTIONAL REPRESSOR"/>
    <property type="match status" value="1"/>
</dbReference>
<evidence type="ECO:0000313" key="8">
    <source>
        <dbReference type="Proteomes" id="UP000095495"/>
    </source>
</evidence>
<evidence type="ECO:0000256" key="3">
    <source>
        <dbReference type="ARBA" id="ARBA00023163"/>
    </source>
</evidence>